<keyword evidence="4 9" id="KW-0347">Helicase</keyword>
<dbReference type="InterPro" id="IPR012340">
    <property type="entry name" value="NA-bd_OB-fold"/>
</dbReference>
<keyword evidence="1 9" id="KW-0806">Transcription termination</keyword>
<dbReference type="GO" id="GO:0016787">
    <property type="term" value="F:hydrolase activity"/>
    <property type="evidence" value="ECO:0007669"/>
    <property type="project" value="UniProtKB-KW"/>
</dbReference>
<evidence type="ECO:0000313" key="14">
    <source>
        <dbReference type="EMBL" id="QTX31599.1"/>
    </source>
</evidence>
<dbReference type="SUPFAM" id="SSF50249">
    <property type="entry name" value="Nucleic acid-binding proteins"/>
    <property type="match status" value="1"/>
</dbReference>
<dbReference type="InterPro" id="IPR003593">
    <property type="entry name" value="AAA+_ATPase"/>
</dbReference>
<dbReference type="GO" id="GO:0004386">
    <property type="term" value="F:helicase activity"/>
    <property type="evidence" value="ECO:0007669"/>
    <property type="project" value="UniProtKB-UniRule"/>
</dbReference>
<organism evidence="14 15">
    <name type="scientific">Aminithiophilus ramosus</name>
    <dbReference type="NCBI Taxonomy" id="3029084"/>
    <lineage>
        <taxon>Bacteria</taxon>
        <taxon>Thermotogati</taxon>
        <taxon>Synergistota</taxon>
        <taxon>Synergistia</taxon>
        <taxon>Synergistales</taxon>
        <taxon>Aminithiophilaceae</taxon>
        <taxon>Aminithiophilus</taxon>
    </lineage>
</organism>
<dbReference type="Pfam" id="PF00006">
    <property type="entry name" value="ATP-synt_ab"/>
    <property type="match status" value="1"/>
</dbReference>
<evidence type="ECO:0000256" key="5">
    <source>
        <dbReference type="ARBA" id="ARBA00022840"/>
    </source>
</evidence>
<keyword evidence="7 9" id="KW-0805">Transcription regulation</keyword>
<evidence type="ECO:0000256" key="7">
    <source>
        <dbReference type="ARBA" id="ARBA00023015"/>
    </source>
</evidence>
<evidence type="ECO:0000256" key="10">
    <source>
        <dbReference type="NCBIfam" id="TIGR00767"/>
    </source>
</evidence>
<gene>
    <name evidence="9 14" type="primary">rho</name>
    <name evidence="14" type="ORF">KAR29_09510</name>
</gene>
<comment type="similarity">
    <text evidence="9 11">Belongs to the Rho family.</text>
</comment>
<feature type="region of interest" description="Disordered" evidence="12">
    <location>
        <begin position="1"/>
        <end position="36"/>
    </location>
</feature>
<feature type="domain" description="Rho RNA-BD" evidence="13">
    <location>
        <begin position="83"/>
        <end position="156"/>
    </location>
</feature>
<dbReference type="SMART" id="SM00357">
    <property type="entry name" value="CSP"/>
    <property type="match status" value="1"/>
</dbReference>
<dbReference type="InterPro" id="IPR011112">
    <property type="entry name" value="Rho-like_N"/>
</dbReference>
<dbReference type="HAMAP" id="MF_01884">
    <property type="entry name" value="Rho"/>
    <property type="match status" value="1"/>
</dbReference>
<keyword evidence="5 9" id="KW-0067">ATP-binding</keyword>
<feature type="binding site" evidence="9">
    <location>
        <begin position="211"/>
        <end position="216"/>
    </location>
    <ligand>
        <name>ATP</name>
        <dbReference type="ChEBI" id="CHEBI:30616"/>
    </ligand>
</feature>
<dbReference type="InterPro" id="IPR027417">
    <property type="entry name" value="P-loop_NTPase"/>
</dbReference>
<evidence type="ECO:0000259" key="13">
    <source>
        <dbReference type="PROSITE" id="PS51856"/>
    </source>
</evidence>
<reference evidence="15" key="1">
    <citation type="submission" date="2021-04" db="EMBL/GenBank/DDBJ databases">
        <title>A novel Synergistetes isolate from a pyrite-forming mixed culture.</title>
        <authorList>
            <person name="Bunk B."/>
            <person name="Sproer C."/>
            <person name="Spring S."/>
            <person name="Pester M."/>
        </authorList>
    </citation>
    <scope>NUCLEOTIDE SEQUENCE [LARGE SCALE GENOMIC DNA]</scope>
    <source>
        <strain evidence="15">J.5.4.2-T.3.5.2</strain>
    </source>
</reference>
<evidence type="ECO:0000256" key="9">
    <source>
        <dbReference type="HAMAP-Rule" id="MF_01884"/>
    </source>
</evidence>
<dbReference type="NCBIfam" id="NF006886">
    <property type="entry name" value="PRK09376.1"/>
    <property type="match status" value="1"/>
</dbReference>
<evidence type="ECO:0000256" key="12">
    <source>
        <dbReference type="SAM" id="MobiDB-lite"/>
    </source>
</evidence>
<dbReference type="PANTHER" id="PTHR46425:SF1">
    <property type="entry name" value="TRANSCRIPTION TERMINATION FACTOR RHO"/>
    <property type="match status" value="1"/>
</dbReference>
<dbReference type="AlphaFoldDB" id="A0A9Q7EUY3"/>
<dbReference type="PANTHER" id="PTHR46425">
    <property type="entry name" value="TRANSCRIPTION TERMINATION FACTOR RHO"/>
    <property type="match status" value="1"/>
</dbReference>
<dbReference type="Proteomes" id="UP000671879">
    <property type="component" value="Chromosome"/>
</dbReference>
<feature type="binding site" evidence="9">
    <location>
        <begin position="199"/>
        <end position="204"/>
    </location>
    <ligand>
        <name>ATP</name>
        <dbReference type="ChEBI" id="CHEBI:30616"/>
    </ligand>
</feature>
<dbReference type="KEGG" id="aram:KAR29_09510"/>
<evidence type="ECO:0000256" key="11">
    <source>
        <dbReference type="PROSITE-ProRule" id="PRU01203"/>
    </source>
</evidence>
<dbReference type="Pfam" id="PF07498">
    <property type="entry name" value="Rho_N"/>
    <property type="match status" value="1"/>
</dbReference>
<keyword evidence="15" id="KW-1185">Reference proteome</keyword>
<sequence length="449" mass="49568">MAIGPSDDYSGEGSPAVEAEAVPEIQEPKAAPRPRHSYGHLSSLLLTDLRRLARDLGVTGASSLRKDDLVIAVLRHQAEEMGFRLGGGTLEVLAEGFGFLRHEGLLPGDDDIYVSASQIRRFGLRNGDVVWGLVRPPKEQEHYEALLRVEMVNFSDPEAARRRPHFEQLVPLFPDKRFHLETTPQEVSTRLIDLFAPIGMGQRALVVSPPKAGKTSILKKIANAVTTNHPDVILMVLLIDERPEEVTDMARSVAGEVIASTFDRPAEEHMRVANLALEKAKRLVEVGKDVVLLLDSITRLARASNLIVPPSGRTLSGGMDPAALYFPKRFFGAARNIEQGGSLTIVGTALVDTGSRMDEVIYEEFKGTGNMEVHLSRKLAEQRIFPAVDIGRSGTRREELLLDADELARVWFLRRRISSLDEAEVLNLIIGKIKNTVSNVDFLKTIKIT</sequence>
<feature type="binding site" evidence="9">
    <location>
        <position position="242"/>
    </location>
    <ligand>
        <name>ATP</name>
        <dbReference type="ChEBI" id="CHEBI:30616"/>
    </ligand>
</feature>
<comment type="function">
    <text evidence="9">Facilitates transcription termination by a mechanism that involves Rho binding to the nascent RNA, activation of Rho's RNA-dependent ATPase activity, and release of the mRNA from the DNA template.</text>
</comment>
<dbReference type="InterPro" id="IPR004665">
    <property type="entry name" value="Term_rho"/>
</dbReference>
<dbReference type="SMART" id="SM00959">
    <property type="entry name" value="Rho_N"/>
    <property type="match status" value="1"/>
</dbReference>
<name>A0A9Q7EUY3_9BACT</name>
<comment type="caution">
    <text evidence="9">Lacks conserved residue(s) required for the propagation of feature annotation.</text>
</comment>
<comment type="subunit">
    <text evidence="9">Homohexamer. The homohexamer assembles into an open ring structure.</text>
</comment>
<dbReference type="EMBL" id="CP072943">
    <property type="protein sequence ID" value="QTX31599.1"/>
    <property type="molecule type" value="Genomic_DNA"/>
</dbReference>
<evidence type="ECO:0000256" key="3">
    <source>
        <dbReference type="ARBA" id="ARBA00022801"/>
    </source>
</evidence>
<dbReference type="SMART" id="SM00382">
    <property type="entry name" value="AAA"/>
    <property type="match status" value="1"/>
</dbReference>
<proteinExistence type="inferred from homology"/>
<dbReference type="Gene3D" id="3.40.50.300">
    <property type="entry name" value="P-loop containing nucleotide triphosphate hydrolases"/>
    <property type="match status" value="1"/>
</dbReference>
<dbReference type="CDD" id="cd01128">
    <property type="entry name" value="rho_factor_C"/>
    <property type="match status" value="1"/>
</dbReference>
<accession>A0A9Q7EUY3</accession>
<evidence type="ECO:0000256" key="8">
    <source>
        <dbReference type="ARBA" id="ARBA00023163"/>
    </source>
</evidence>
<dbReference type="GO" id="GO:0003723">
    <property type="term" value="F:RNA binding"/>
    <property type="evidence" value="ECO:0007669"/>
    <property type="project" value="UniProtKB-UniRule"/>
</dbReference>
<dbReference type="Pfam" id="PF07497">
    <property type="entry name" value="Rho_RNA_bind"/>
    <property type="match status" value="1"/>
</dbReference>
<dbReference type="InterPro" id="IPR000194">
    <property type="entry name" value="ATPase_F1/V1/A1_a/bsu_nucl-bd"/>
</dbReference>
<keyword evidence="8 9" id="KW-0804">Transcription</keyword>
<dbReference type="PROSITE" id="PS51856">
    <property type="entry name" value="RHO_RNA_BD"/>
    <property type="match status" value="1"/>
</dbReference>
<dbReference type="GO" id="GO:0005524">
    <property type="term" value="F:ATP binding"/>
    <property type="evidence" value="ECO:0007669"/>
    <property type="project" value="UniProtKB-UniRule"/>
</dbReference>
<dbReference type="RefSeq" id="WP_274372765.1">
    <property type="nucleotide sequence ID" value="NZ_CP072943.1"/>
</dbReference>
<evidence type="ECO:0000256" key="1">
    <source>
        <dbReference type="ARBA" id="ARBA00022472"/>
    </source>
</evidence>
<dbReference type="GO" id="GO:0006353">
    <property type="term" value="P:DNA-templated transcription termination"/>
    <property type="evidence" value="ECO:0007669"/>
    <property type="project" value="UniProtKB-UniRule"/>
</dbReference>
<dbReference type="InterPro" id="IPR011113">
    <property type="entry name" value="Rho_RNA-bd"/>
</dbReference>
<keyword evidence="3 9" id="KW-0378">Hydrolase</keyword>
<dbReference type="InterPro" id="IPR011129">
    <property type="entry name" value="CSD"/>
</dbReference>
<dbReference type="CDD" id="cd04459">
    <property type="entry name" value="Rho_CSD"/>
    <property type="match status" value="1"/>
</dbReference>
<dbReference type="NCBIfam" id="TIGR00767">
    <property type="entry name" value="rho"/>
    <property type="match status" value="1"/>
</dbReference>
<dbReference type="GO" id="GO:0008186">
    <property type="term" value="F:ATP-dependent activity, acting on RNA"/>
    <property type="evidence" value="ECO:0007669"/>
    <property type="project" value="UniProtKB-UniRule"/>
</dbReference>
<dbReference type="SUPFAM" id="SSF52540">
    <property type="entry name" value="P-loop containing nucleoside triphosphate hydrolases"/>
    <property type="match status" value="1"/>
</dbReference>
<keyword evidence="2 9" id="KW-0547">Nucleotide-binding</keyword>
<dbReference type="EC" id="3.6.4.-" evidence="9 10"/>
<evidence type="ECO:0000256" key="6">
    <source>
        <dbReference type="ARBA" id="ARBA00022884"/>
    </source>
</evidence>
<dbReference type="InterPro" id="IPR041703">
    <property type="entry name" value="Rho_factor_ATP-bd"/>
</dbReference>
<keyword evidence="6 9" id="KW-0694">RNA-binding</keyword>
<evidence type="ECO:0000256" key="4">
    <source>
        <dbReference type="ARBA" id="ARBA00022806"/>
    </source>
</evidence>
<protein>
    <recommendedName>
        <fullName evidence="9 10">Transcription termination factor Rho</fullName>
        <ecNumber evidence="9 10">3.6.4.-</ecNumber>
    </recommendedName>
    <alternativeName>
        <fullName evidence="9">ATP-dependent helicase Rho</fullName>
    </alternativeName>
</protein>
<dbReference type="SUPFAM" id="SSF68912">
    <property type="entry name" value="Rho N-terminal domain-like"/>
    <property type="match status" value="1"/>
</dbReference>
<dbReference type="InterPro" id="IPR036269">
    <property type="entry name" value="Rho_N_sf"/>
</dbReference>
<evidence type="ECO:0000313" key="15">
    <source>
        <dbReference type="Proteomes" id="UP000671879"/>
    </source>
</evidence>
<evidence type="ECO:0000256" key="2">
    <source>
        <dbReference type="ARBA" id="ARBA00022741"/>
    </source>
</evidence>
<dbReference type="Gene3D" id="2.40.50.140">
    <property type="entry name" value="Nucleic acid-binding proteins"/>
    <property type="match status" value="1"/>
</dbReference>